<dbReference type="GO" id="GO:0006310">
    <property type="term" value="P:DNA recombination"/>
    <property type="evidence" value="ECO:0007669"/>
    <property type="project" value="UniProtKB-KW"/>
</dbReference>
<dbReference type="GO" id="GO:0003677">
    <property type="term" value="F:DNA binding"/>
    <property type="evidence" value="ECO:0007669"/>
    <property type="project" value="InterPro"/>
</dbReference>
<accession>A0A4Y9NUL0</accession>
<dbReference type="SUPFAM" id="SSF56349">
    <property type="entry name" value="DNA breaking-rejoining enzymes"/>
    <property type="match status" value="1"/>
</dbReference>
<sequence length="429" mass="48312">MELPRHVIPKPLASGKTGYYYNVPTKYRALKCPVSNEPLGTDYALMKARAKVLNEQFDEWDQARKGLPVSGVSAPRYGSVDWLFREYKISKAYLEKVAERSRSDYEWAMDEICNVITKSGDRVGSRLVKTISPRAADKLYDKFITAKGKKLPAGKQRLRTGEKLVGLCRKAWRVVHRLYPEEFPDDVPNPWDGVTLKKRAKDKKPAVTREEVYAFAQGALEAGYPEAAATAVICFEWLQRPENVVAGYITWADYRSPSAPSIIRVAHHKTGTIAPHPLEEIDAQGNATRFYADAEEILAKLPRLGLPMILHKQKDGTAKPWRYSSLNHVVTRLRKKIEGVPPYFTLDACRHGGLTELEEAELTDGQGRALSTHRTQQSYEGYAKRTAKRMLSATRKRYAHRLANEIATSVQNDGVDPVQNENSEVVKSA</sequence>
<dbReference type="AlphaFoldDB" id="A0A4Y9NUL0"/>
<name>A0A4Y9NUL0_9BRAD</name>
<dbReference type="InterPro" id="IPR011010">
    <property type="entry name" value="DNA_brk_join_enz"/>
</dbReference>
<reference evidence="2 3" key="1">
    <citation type="submission" date="2019-03" db="EMBL/GenBank/DDBJ databases">
        <title>Bradyrhizobium strains diversity.</title>
        <authorList>
            <person name="Urquiaga M.C.O."/>
            <person name="Hungria M."/>
            <person name="Delamuta J.R.M."/>
            <person name="Klepa M.S."/>
        </authorList>
    </citation>
    <scope>NUCLEOTIDE SEQUENCE [LARGE SCALE GENOMIC DNA]</scope>
    <source>
        <strain evidence="2 3">CNPSo 3426</strain>
    </source>
</reference>
<evidence type="ECO:0000256" key="1">
    <source>
        <dbReference type="ARBA" id="ARBA00023172"/>
    </source>
</evidence>
<proteinExistence type="predicted"/>
<dbReference type="GO" id="GO:0015074">
    <property type="term" value="P:DNA integration"/>
    <property type="evidence" value="ECO:0007669"/>
    <property type="project" value="InterPro"/>
</dbReference>
<gene>
    <name evidence="2" type="ORF">E4K64_25565</name>
</gene>
<evidence type="ECO:0000313" key="2">
    <source>
        <dbReference type="EMBL" id="TFV71699.1"/>
    </source>
</evidence>
<comment type="caution">
    <text evidence="2">The sequence shown here is derived from an EMBL/GenBank/DDBJ whole genome shotgun (WGS) entry which is preliminary data.</text>
</comment>
<evidence type="ECO:0000313" key="3">
    <source>
        <dbReference type="Proteomes" id="UP000297700"/>
    </source>
</evidence>
<evidence type="ECO:0008006" key="4">
    <source>
        <dbReference type="Google" id="ProtNLM"/>
    </source>
</evidence>
<organism evidence="2 3">
    <name type="scientific">Bradyrhizobium frederickii</name>
    <dbReference type="NCBI Taxonomy" id="2560054"/>
    <lineage>
        <taxon>Bacteria</taxon>
        <taxon>Pseudomonadati</taxon>
        <taxon>Pseudomonadota</taxon>
        <taxon>Alphaproteobacteria</taxon>
        <taxon>Hyphomicrobiales</taxon>
        <taxon>Nitrobacteraceae</taxon>
        <taxon>Bradyrhizobium</taxon>
    </lineage>
</organism>
<dbReference type="EMBL" id="SPQS01000016">
    <property type="protein sequence ID" value="TFV71699.1"/>
    <property type="molecule type" value="Genomic_DNA"/>
</dbReference>
<protein>
    <recommendedName>
        <fullName evidence="4">Tyr recombinase domain-containing protein</fullName>
    </recommendedName>
</protein>
<dbReference type="Proteomes" id="UP000297700">
    <property type="component" value="Unassembled WGS sequence"/>
</dbReference>
<dbReference type="Gene3D" id="1.10.443.10">
    <property type="entry name" value="Intergrase catalytic core"/>
    <property type="match status" value="1"/>
</dbReference>
<keyword evidence="1" id="KW-0233">DNA recombination</keyword>
<dbReference type="RefSeq" id="WP_135165978.1">
    <property type="nucleotide sequence ID" value="NZ_SPQS01000016.1"/>
</dbReference>
<dbReference type="InterPro" id="IPR013762">
    <property type="entry name" value="Integrase-like_cat_sf"/>
</dbReference>